<evidence type="ECO:0008006" key="3">
    <source>
        <dbReference type="Google" id="ProtNLM"/>
    </source>
</evidence>
<dbReference type="EMBL" id="JAWDEY010000013">
    <property type="protein sequence ID" value="KAK6589224.1"/>
    <property type="molecule type" value="Genomic_DNA"/>
</dbReference>
<organism evidence="1 2">
    <name type="scientific">Cryptosporidium xiaoi</name>
    <dbReference type="NCBI Taxonomy" id="659607"/>
    <lineage>
        <taxon>Eukaryota</taxon>
        <taxon>Sar</taxon>
        <taxon>Alveolata</taxon>
        <taxon>Apicomplexa</taxon>
        <taxon>Conoidasida</taxon>
        <taxon>Coccidia</taxon>
        <taxon>Eucoccidiorida</taxon>
        <taxon>Eimeriorina</taxon>
        <taxon>Cryptosporidiidae</taxon>
        <taxon>Cryptosporidium</taxon>
    </lineage>
</organism>
<evidence type="ECO:0000313" key="1">
    <source>
        <dbReference type="EMBL" id="KAK6589224.1"/>
    </source>
</evidence>
<reference evidence="1 2" key="1">
    <citation type="submission" date="2023-10" db="EMBL/GenBank/DDBJ databases">
        <title>Comparative genomics analysis reveals potential genetic determinants of host preference in Cryptosporidium xiaoi.</title>
        <authorList>
            <person name="Xiao L."/>
            <person name="Li J."/>
        </authorList>
    </citation>
    <scope>NUCLEOTIDE SEQUENCE [LARGE SCALE GENOMIC DNA]</scope>
    <source>
        <strain evidence="1 2">52996</strain>
    </source>
</reference>
<name>A0AAV9XY34_9CRYT</name>
<evidence type="ECO:0000313" key="2">
    <source>
        <dbReference type="Proteomes" id="UP001311799"/>
    </source>
</evidence>
<dbReference type="Pfam" id="PF05348">
    <property type="entry name" value="UMP1"/>
    <property type="match status" value="1"/>
</dbReference>
<accession>A0AAV9XY34</accession>
<gene>
    <name evidence="1" type="ORF">RS030_213452</name>
</gene>
<dbReference type="AlphaFoldDB" id="A0AAV9XY34"/>
<proteinExistence type="predicted"/>
<comment type="caution">
    <text evidence="1">The sequence shown here is derived from an EMBL/GenBank/DDBJ whole genome shotgun (WGS) entry which is preliminary data.</text>
</comment>
<protein>
    <recommendedName>
        <fullName evidence="3">Proteasome maturation factor UMP1</fullName>
    </recommendedName>
</protein>
<dbReference type="Proteomes" id="UP001311799">
    <property type="component" value="Unassembled WGS sequence"/>
</dbReference>
<sequence length="129" mass="14756">MTDNFDLRTRDRYINNSLLEGFVSRDLGMKQKTLPQEVQERGLIRSVENELNIRSAVYGYHSAVRSRMEQAIVSRTQRHPGIPSSHIGLDLIMDLDDKIDFRDVLGAERPVNPLGNMTINDALESIFRV</sequence>
<keyword evidence="2" id="KW-1185">Reference proteome</keyword>